<dbReference type="InterPro" id="IPR011545">
    <property type="entry name" value="DEAD/DEAH_box_helicase_dom"/>
</dbReference>
<dbReference type="AlphaFoldDB" id="A0A443RZK2"/>
<evidence type="ECO:0000256" key="8">
    <source>
        <dbReference type="SAM" id="MobiDB-lite"/>
    </source>
</evidence>
<dbReference type="Proteomes" id="UP000288716">
    <property type="component" value="Unassembled WGS sequence"/>
</dbReference>
<dbReference type="Pfam" id="PF00270">
    <property type="entry name" value="DEAD"/>
    <property type="match status" value="1"/>
</dbReference>
<sequence length="308" mass="34577">MDKRGSKSLSTMECEAGPSNASVPNGKKVPFTEKLKNMMQQLAVKSNEKSDELPDLQNAFQDVNDIFYASDDSDTDDIPAEEEQDEIDEELVNVYGEALPQISSVVERRCLAINGTLPSMETMAESIQKTHLFSPDFKNLLKKIEFTIASAIQCYLWPVILKGRSVCCVSSPKSGKTASYLVALFQSLMKFKTVNRDNHGPYYVIVCSSFKVVQNVFDEANKLKGSESFPRIIALNSFNEEQQNIPILNGCEILISTPSPLLRLMQNPCGDFKKCCALIFDDCDKCLEIHFSVVRDIFAKYIYLNKSR</sequence>
<comment type="caution">
    <text evidence="10">The sequence shown here is derived from an EMBL/GenBank/DDBJ whole genome shotgun (WGS) entry which is preliminary data.</text>
</comment>
<evidence type="ECO:0000313" key="11">
    <source>
        <dbReference type="Proteomes" id="UP000288716"/>
    </source>
</evidence>
<evidence type="ECO:0000256" key="4">
    <source>
        <dbReference type="ARBA" id="ARBA00022801"/>
    </source>
</evidence>
<comment type="catalytic activity">
    <reaction evidence="7">
        <text>ATP + H2O = ADP + phosphate + H(+)</text>
        <dbReference type="Rhea" id="RHEA:13065"/>
        <dbReference type="ChEBI" id="CHEBI:15377"/>
        <dbReference type="ChEBI" id="CHEBI:15378"/>
        <dbReference type="ChEBI" id="CHEBI:30616"/>
        <dbReference type="ChEBI" id="CHEBI:43474"/>
        <dbReference type="ChEBI" id="CHEBI:456216"/>
        <dbReference type="EC" id="3.6.4.13"/>
    </reaction>
</comment>
<keyword evidence="3" id="KW-0547">Nucleotide-binding</keyword>
<dbReference type="SUPFAM" id="SSF52540">
    <property type="entry name" value="P-loop containing nucleoside triphosphate hydrolases"/>
    <property type="match status" value="1"/>
</dbReference>
<dbReference type="OrthoDB" id="6506958at2759"/>
<name>A0A443RZK2_9ACAR</name>
<feature type="non-terminal residue" evidence="10">
    <location>
        <position position="308"/>
    </location>
</feature>
<gene>
    <name evidence="10" type="ORF">B4U80_14233</name>
</gene>
<dbReference type="InterPro" id="IPR027417">
    <property type="entry name" value="P-loop_NTPase"/>
</dbReference>
<dbReference type="PANTHER" id="PTHR22655">
    <property type="entry name" value="ATP-DEPENDENT RNA HELICASE TDRD12-RELATED"/>
    <property type="match status" value="1"/>
</dbReference>
<dbReference type="GO" id="GO:0005524">
    <property type="term" value="F:ATP binding"/>
    <property type="evidence" value="ECO:0007669"/>
    <property type="project" value="UniProtKB-KW"/>
</dbReference>
<keyword evidence="5 10" id="KW-0347">Helicase</keyword>
<dbReference type="GO" id="GO:0016787">
    <property type="term" value="F:hydrolase activity"/>
    <property type="evidence" value="ECO:0007669"/>
    <property type="project" value="UniProtKB-KW"/>
</dbReference>
<evidence type="ECO:0000313" key="10">
    <source>
        <dbReference type="EMBL" id="RWS20699.1"/>
    </source>
</evidence>
<dbReference type="PROSITE" id="PS51192">
    <property type="entry name" value="HELICASE_ATP_BIND_1"/>
    <property type="match status" value="1"/>
</dbReference>
<dbReference type="VEuPathDB" id="VectorBase:LDEU011341"/>
<dbReference type="GO" id="GO:0003676">
    <property type="term" value="F:nucleic acid binding"/>
    <property type="evidence" value="ECO:0007669"/>
    <property type="project" value="InterPro"/>
</dbReference>
<accession>A0A443RZK2</accession>
<dbReference type="EMBL" id="NCKV01015993">
    <property type="protein sequence ID" value="RWS20699.1"/>
    <property type="molecule type" value="Genomic_DNA"/>
</dbReference>
<dbReference type="PANTHER" id="PTHR22655:SF2">
    <property type="entry name" value="ATP-DEPENDENT RNA HELICASE TDRD12-RELATED"/>
    <property type="match status" value="1"/>
</dbReference>
<dbReference type="GO" id="GO:0003724">
    <property type="term" value="F:RNA helicase activity"/>
    <property type="evidence" value="ECO:0007669"/>
    <property type="project" value="UniProtKB-EC"/>
</dbReference>
<evidence type="ECO:0000256" key="2">
    <source>
        <dbReference type="ARBA" id="ARBA00022737"/>
    </source>
</evidence>
<reference evidence="10 11" key="1">
    <citation type="journal article" date="2018" name="Gigascience">
        <title>Genomes of trombidid mites reveal novel predicted allergens and laterally-transferred genes associated with secondary metabolism.</title>
        <authorList>
            <person name="Dong X."/>
            <person name="Chaisiri K."/>
            <person name="Xia D."/>
            <person name="Armstrong S.D."/>
            <person name="Fang Y."/>
            <person name="Donnelly M.J."/>
            <person name="Kadowaki T."/>
            <person name="McGarry J.W."/>
            <person name="Darby A.C."/>
            <person name="Makepeace B.L."/>
        </authorList>
    </citation>
    <scope>NUCLEOTIDE SEQUENCE [LARGE SCALE GENOMIC DNA]</scope>
    <source>
        <strain evidence="10">UoL-UT</strain>
    </source>
</reference>
<keyword evidence="2" id="KW-0677">Repeat</keyword>
<feature type="domain" description="Helicase ATP-binding" evidence="9">
    <location>
        <begin position="157"/>
        <end position="308"/>
    </location>
</feature>
<evidence type="ECO:0000256" key="5">
    <source>
        <dbReference type="ARBA" id="ARBA00022806"/>
    </source>
</evidence>
<dbReference type="STRING" id="299467.A0A443RZK2"/>
<evidence type="ECO:0000256" key="1">
    <source>
        <dbReference type="ARBA" id="ARBA00012552"/>
    </source>
</evidence>
<dbReference type="InterPro" id="IPR014001">
    <property type="entry name" value="Helicase_ATP-bd"/>
</dbReference>
<protein>
    <recommendedName>
        <fullName evidence="1">RNA helicase</fullName>
        <ecNumber evidence="1">3.6.4.13</ecNumber>
    </recommendedName>
</protein>
<feature type="region of interest" description="Disordered" evidence="8">
    <location>
        <begin position="1"/>
        <end position="28"/>
    </location>
</feature>
<evidence type="ECO:0000256" key="6">
    <source>
        <dbReference type="ARBA" id="ARBA00022840"/>
    </source>
</evidence>
<proteinExistence type="predicted"/>
<keyword evidence="11" id="KW-1185">Reference proteome</keyword>
<keyword evidence="6" id="KW-0067">ATP-binding</keyword>
<organism evidence="10 11">
    <name type="scientific">Leptotrombidium deliense</name>
    <dbReference type="NCBI Taxonomy" id="299467"/>
    <lineage>
        <taxon>Eukaryota</taxon>
        <taxon>Metazoa</taxon>
        <taxon>Ecdysozoa</taxon>
        <taxon>Arthropoda</taxon>
        <taxon>Chelicerata</taxon>
        <taxon>Arachnida</taxon>
        <taxon>Acari</taxon>
        <taxon>Acariformes</taxon>
        <taxon>Trombidiformes</taxon>
        <taxon>Prostigmata</taxon>
        <taxon>Anystina</taxon>
        <taxon>Parasitengona</taxon>
        <taxon>Trombiculoidea</taxon>
        <taxon>Trombiculidae</taxon>
        <taxon>Leptotrombidium</taxon>
    </lineage>
</organism>
<keyword evidence="4" id="KW-0378">Hydrolase</keyword>
<dbReference type="Gene3D" id="3.40.50.300">
    <property type="entry name" value="P-loop containing nucleotide triphosphate hydrolases"/>
    <property type="match status" value="1"/>
</dbReference>
<evidence type="ECO:0000256" key="3">
    <source>
        <dbReference type="ARBA" id="ARBA00022741"/>
    </source>
</evidence>
<evidence type="ECO:0000256" key="7">
    <source>
        <dbReference type="ARBA" id="ARBA00047984"/>
    </source>
</evidence>
<dbReference type="EC" id="3.6.4.13" evidence="1"/>
<dbReference type="GO" id="GO:0042078">
    <property type="term" value="P:germ-line stem cell division"/>
    <property type="evidence" value="ECO:0007669"/>
    <property type="project" value="TreeGrafter"/>
</dbReference>
<evidence type="ECO:0000259" key="9">
    <source>
        <dbReference type="PROSITE" id="PS51192"/>
    </source>
</evidence>